<dbReference type="Proteomes" id="UP000032120">
    <property type="component" value="Unassembled WGS sequence"/>
</dbReference>
<dbReference type="OrthoDB" id="3373764at2"/>
<keyword evidence="4" id="KW-0720">Serine protease</keyword>
<dbReference type="Pfam" id="PF03575">
    <property type="entry name" value="Peptidase_S51"/>
    <property type="match status" value="1"/>
</dbReference>
<evidence type="ECO:0000313" key="6">
    <source>
        <dbReference type="Proteomes" id="UP000032120"/>
    </source>
</evidence>
<dbReference type="PANTHER" id="PTHR20842">
    <property type="entry name" value="PROTEASE S51 ALPHA-ASPARTYL DIPEPTIDASE"/>
    <property type="match status" value="1"/>
</dbReference>
<dbReference type="InterPro" id="IPR005320">
    <property type="entry name" value="Peptidase_S51"/>
</dbReference>
<sequence>MDLLLLSMNPAAIPSFLDGCVGALERPLRLGYVSDAGIGMPFASAERAKIEAFGYSIIEIRARDMDVEKSDELLDSLDAIYVASGETFALLDALRSSGADQALAERVRAGLPYIGCSAGSIVAGPTVTPLELMDSREAAPDLQDDSGLQLIEQIIVPHADGQLPPYPPALIQQVLTTYGDRYPLLPLRDDQALLVSAEGAEIIDSF</sequence>
<keyword evidence="2" id="KW-0645">Protease</keyword>
<dbReference type="PANTHER" id="PTHR20842:SF0">
    <property type="entry name" value="ALPHA-ASPARTYL DIPEPTIDASE"/>
    <property type="match status" value="1"/>
</dbReference>
<evidence type="ECO:0000256" key="4">
    <source>
        <dbReference type="ARBA" id="ARBA00022825"/>
    </source>
</evidence>
<gene>
    <name evidence="5" type="ORF">SD72_12815</name>
</gene>
<comment type="similarity">
    <text evidence="1">Belongs to the peptidase S51 family.</text>
</comment>
<dbReference type="GO" id="GO:0006508">
    <property type="term" value="P:proteolysis"/>
    <property type="evidence" value="ECO:0007669"/>
    <property type="project" value="UniProtKB-KW"/>
</dbReference>
<dbReference type="Gene3D" id="3.40.50.880">
    <property type="match status" value="1"/>
</dbReference>
<proteinExistence type="inferred from homology"/>
<dbReference type="AlphaFoldDB" id="A0A0D0HW08"/>
<organism evidence="5 6">
    <name type="scientific">Leucobacter komagatae</name>
    <dbReference type="NCBI Taxonomy" id="55969"/>
    <lineage>
        <taxon>Bacteria</taxon>
        <taxon>Bacillati</taxon>
        <taxon>Actinomycetota</taxon>
        <taxon>Actinomycetes</taxon>
        <taxon>Micrococcales</taxon>
        <taxon>Microbacteriaceae</taxon>
        <taxon>Leucobacter</taxon>
    </lineage>
</organism>
<evidence type="ECO:0000256" key="1">
    <source>
        <dbReference type="ARBA" id="ARBA00006534"/>
    </source>
</evidence>
<dbReference type="RefSeq" id="WP_042544857.1">
    <property type="nucleotide sequence ID" value="NZ_JXSQ01000021.1"/>
</dbReference>
<evidence type="ECO:0000256" key="3">
    <source>
        <dbReference type="ARBA" id="ARBA00022801"/>
    </source>
</evidence>
<dbReference type="GO" id="GO:0008236">
    <property type="term" value="F:serine-type peptidase activity"/>
    <property type="evidence" value="ECO:0007669"/>
    <property type="project" value="UniProtKB-KW"/>
</dbReference>
<evidence type="ECO:0000313" key="5">
    <source>
        <dbReference type="EMBL" id="KIP51821.1"/>
    </source>
</evidence>
<keyword evidence="3" id="KW-0378">Hydrolase</keyword>
<dbReference type="InterPro" id="IPR029062">
    <property type="entry name" value="Class_I_gatase-like"/>
</dbReference>
<dbReference type="SUPFAM" id="SSF52317">
    <property type="entry name" value="Class I glutamine amidotransferase-like"/>
    <property type="match status" value="1"/>
</dbReference>
<keyword evidence="6" id="KW-1185">Reference proteome</keyword>
<comment type="caution">
    <text evidence="5">The sequence shown here is derived from an EMBL/GenBank/DDBJ whole genome shotgun (WGS) entry which is preliminary data.</text>
</comment>
<dbReference type="EMBL" id="JXSQ01000021">
    <property type="protein sequence ID" value="KIP51821.1"/>
    <property type="molecule type" value="Genomic_DNA"/>
</dbReference>
<evidence type="ECO:0008006" key="7">
    <source>
        <dbReference type="Google" id="ProtNLM"/>
    </source>
</evidence>
<name>A0A0D0HW08_9MICO</name>
<protein>
    <recommendedName>
        <fullName evidence="7">Dipeptidase E</fullName>
    </recommendedName>
</protein>
<accession>A0A0D0HW08</accession>
<evidence type="ECO:0000256" key="2">
    <source>
        <dbReference type="ARBA" id="ARBA00022670"/>
    </source>
</evidence>
<reference evidence="5 6" key="1">
    <citation type="submission" date="2015-01" db="EMBL/GenBank/DDBJ databases">
        <title>Draft genome sequence of Leucobacter komagatae strain VKM ST2845.</title>
        <authorList>
            <person name="Karlyshev A.V."/>
            <person name="Kudryashova E.B."/>
        </authorList>
    </citation>
    <scope>NUCLEOTIDE SEQUENCE [LARGE SCALE GENOMIC DNA]</scope>
    <source>
        <strain evidence="5 6">VKM ST2845</strain>
    </source>
</reference>